<dbReference type="GO" id="GO:0070401">
    <property type="term" value="F:NADP+ binding"/>
    <property type="evidence" value="ECO:0007669"/>
    <property type="project" value="InterPro"/>
</dbReference>
<dbReference type="PANTHER" id="PTHR32338">
    <property type="entry name" value="N-ACETYL-GAMMA-GLUTAMYL-PHOSPHATE REDUCTASE, CHLOROPLASTIC-RELATED-RELATED"/>
    <property type="match status" value="1"/>
</dbReference>
<dbReference type="RefSeq" id="WP_146920800.1">
    <property type="nucleotide sequence ID" value="NZ_CP042430.1"/>
</dbReference>
<dbReference type="InterPro" id="IPR000534">
    <property type="entry name" value="Semialdehyde_DH_NAD-bd"/>
</dbReference>
<keyword evidence="4 7" id="KW-0521">NADP</keyword>
<keyword evidence="2 7" id="KW-0055">Arginine biosynthesis</keyword>
<evidence type="ECO:0000256" key="4">
    <source>
        <dbReference type="ARBA" id="ARBA00022857"/>
    </source>
</evidence>
<dbReference type="SUPFAM" id="SSF55347">
    <property type="entry name" value="Glyceraldehyde-3-phosphate dehydrogenase-like, C-terminal domain"/>
    <property type="match status" value="1"/>
</dbReference>
<sequence length="335" mass="35435">MADAGPRVLVAGASGFAGALAARLVERHPRFVLGPVTSRSDAGTSLDVLYPHHRVGRELEVLDLDRHGDVDAAIVAYPHGASAPVVAELLGRGVKVVDLSADFRLRDLAVYEEYYVPHPHPELLGDAVYGLPELYRDALRGTSLVAGPGCYPTAAILTLAPLARAGLLDDVVIDAKSGVSGAGRAATAKTHFVSVDENVSPYGVGTHRHAPEIDQELGALGAPVTVTFTPHLVPLDQGELVSCYVRVAGDAEPGDIVALYEQAYAGEPFVELSSRPPGVRDVRETNVCRIHVTIDPRSRKVLAFGAIDNLWKGTSSQAVQSLNLMFGFGETEGLA</sequence>
<dbReference type="FunFam" id="3.30.360.10:FF:000014">
    <property type="entry name" value="N-acetyl-gamma-glutamyl-phosphate reductase"/>
    <property type="match status" value="1"/>
</dbReference>
<dbReference type="EMBL" id="CP042430">
    <property type="protein sequence ID" value="QEC48829.1"/>
    <property type="molecule type" value="Genomic_DNA"/>
</dbReference>
<organism evidence="10 11">
    <name type="scientific">Baekduia soli</name>
    <dbReference type="NCBI Taxonomy" id="496014"/>
    <lineage>
        <taxon>Bacteria</taxon>
        <taxon>Bacillati</taxon>
        <taxon>Actinomycetota</taxon>
        <taxon>Thermoleophilia</taxon>
        <taxon>Solirubrobacterales</taxon>
        <taxon>Baekduiaceae</taxon>
        <taxon>Baekduia</taxon>
    </lineage>
</organism>
<protein>
    <recommendedName>
        <fullName evidence="7">N-acetyl-gamma-glutamyl-phosphate reductase</fullName>
        <shortName evidence="7">AGPR</shortName>
        <ecNumber evidence="7">1.2.1.38</ecNumber>
    </recommendedName>
    <alternativeName>
        <fullName evidence="7">N-acetyl-glutamate semialdehyde dehydrogenase</fullName>
        <shortName evidence="7">NAGSA dehydrogenase</shortName>
    </alternativeName>
</protein>
<dbReference type="KEGG" id="bsol:FSW04_15435"/>
<dbReference type="OrthoDB" id="9801289at2"/>
<feature type="domain" description="Semialdehyde dehydrogenase NAD-binding" evidence="9">
    <location>
        <begin position="7"/>
        <end position="142"/>
    </location>
</feature>
<dbReference type="Gene3D" id="3.40.50.720">
    <property type="entry name" value="NAD(P)-binding Rossmann-like Domain"/>
    <property type="match status" value="1"/>
</dbReference>
<evidence type="ECO:0000256" key="2">
    <source>
        <dbReference type="ARBA" id="ARBA00022571"/>
    </source>
</evidence>
<dbReference type="InterPro" id="IPR023013">
    <property type="entry name" value="AGPR_AS"/>
</dbReference>
<comment type="catalytic activity">
    <reaction evidence="6 7">
        <text>N-acetyl-L-glutamate 5-semialdehyde + phosphate + NADP(+) = N-acetyl-L-glutamyl 5-phosphate + NADPH + H(+)</text>
        <dbReference type="Rhea" id="RHEA:21588"/>
        <dbReference type="ChEBI" id="CHEBI:15378"/>
        <dbReference type="ChEBI" id="CHEBI:29123"/>
        <dbReference type="ChEBI" id="CHEBI:43474"/>
        <dbReference type="ChEBI" id="CHEBI:57783"/>
        <dbReference type="ChEBI" id="CHEBI:57936"/>
        <dbReference type="ChEBI" id="CHEBI:58349"/>
        <dbReference type="EC" id="1.2.1.38"/>
    </reaction>
</comment>
<dbReference type="Gene3D" id="3.30.360.10">
    <property type="entry name" value="Dihydrodipicolinate Reductase, domain 2"/>
    <property type="match status" value="1"/>
</dbReference>
<dbReference type="CDD" id="cd17895">
    <property type="entry name" value="AGPR_1_N"/>
    <property type="match status" value="1"/>
</dbReference>
<dbReference type="UniPathway" id="UPA00068">
    <property type="reaction ID" value="UER00108"/>
</dbReference>
<dbReference type="HAMAP" id="MF_00150">
    <property type="entry name" value="ArgC_type1"/>
    <property type="match status" value="1"/>
</dbReference>
<keyword evidence="11" id="KW-1185">Reference proteome</keyword>
<dbReference type="CDD" id="cd23934">
    <property type="entry name" value="AGPR_1_C"/>
    <property type="match status" value="1"/>
</dbReference>
<comment type="pathway">
    <text evidence="1 7">Amino-acid biosynthesis; L-arginine biosynthesis; N(2)-acetyl-L-ornithine from L-glutamate: step 3/4.</text>
</comment>
<evidence type="ECO:0000256" key="7">
    <source>
        <dbReference type="HAMAP-Rule" id="MF_00150"/>
    </source>
</evidence>
<evidence type="ECO:0000256" key="3">
    <source>
        <dbReference type="ARBA" id="ARBA00022605"/>
    </source>
</evidence>
<dbReference type="PROSITE" id="PS01224">
    <property type="entry name" value="ARGC"/>
    <property type="match status" value="1"/>
</dbReference>
<dbReference type="SMART" id="SM00859">
    <property type="entry name" value="Semialdhyde_dh"/>
    <property type="match status" value="1"/>
</dbReference>
<dbReference type="PANTHER" id="PTHR32338:SF10">
    <property type="entry name" value="N-ACETYL-GAMMA-GLUTAMYL-PHOSPHATE REDUCTASE, CHLOROPLASTIC-RELATED"/>
    <property type="match status" value="1"/>
</dbReference>
<dbReference type="InterPro" id="IPR000706">
    <property type="entry name" value="AGPR_type-1"/>
</dbReference>
<reference evidence="10 11" key="1">
    <citation type="journal article" date="2018" name="J. Microbiol.">
        <title>Baekduia soli gen. nov., sp. nov., a novel bacterium isolated from the soil of Baekdu Mountain and proposal of a novel family name, Baekduiaceae fam. nov.</title>
        <authorList>
            <person name="An D.S."/>
            <person name="Siddiqi M.Z."/>
            <person name="Kim K.H."/>
            <person name="Yu H.S."/>
            <person name="Im W.T."/>
        </authorList>
    </citation>
    <scope>NUCLEOTIDE SEQUENCE [LARGE SCALE GENOMIC DNA]</scope>
    <source>
        <strain evidence="10 11">BR7-21</strain>
    </source>
</reference>
<keyword evidence="5 7" id="KW-0560">Oxidoreductase</keyword>
<name>A0A5B8U6R7_9ACTN</name>
<comment type="function">
    <text evidence="7">Catalyzes the NADPH-dependent reduction of N-acetyl-5-glutamyl phosphate to yield N-acetyl-L-glutamate 5-semialdehyde.</text>
</comment>
<dbReference type="Proteomes" id="UP000321805">
    <property type="component" value="Chromosome"/>
</dbReference>
<evidence type="ECO:0000256" key="6">
    <source>
        <dbReference type="ARBA" id="ARBA00050557"/>
    </source>
</evidence>
<feature type="active site" evidence="7 8">
    <location>
        <position position="150"/>
    </location>
</feature>
<dbReference type="Pfam" id="PF01118">
    <property type="entry name" value="Semialdhyde_dh"/>
    <property type="match status" value="1"/>
</dbReference>
<dbReference type="NCBIfam" id="TIGR01850">
    <property type="entry name" value="argC"/>
    <property type="match status" value="1"/>
</dbReference>
<evidence type="ECO:0000313" key="10">
    <source>
        <dbReference type="EMBL" id="QEC48829.1"/>
    </source>
</evidence>
<accession>A0A5B8U6R7</accession>
<comment type="subcellular location">
    <subcellularLocation>
        <location evidence="7">Cytoplasm</location>
    </subcellularLocation>
</comment>
<dbReference type="Pfam" id="PF22698">
    <property type="entry name" value="Semialdhyde_dhC_1"/>
    <property type="match status" value="1"/>
</dbReference>
<dbReference type="InterPro" id="IPR058924">
    <property type="entry name" value="AGPR_dimerisation_dom"/>
</dbReference>
<dbReference type="EC" id="1.2.1.38" evidence="7"/>
<dbReference type="SUPFAM" id="SSF51735">
    <property type="entry name" value="NAD(P)-binding Rossmann-fold domains"/>
    <property type="match status" value="1"/>
</dbReference>
<evidence type="ECO:0000256" key="1">
    <source>
        <dbReference type="ARBA" id="ARBA00004862"/>
    </source>
</evidence>
<comment type="similarity">
    <text evidence="7">Belongs to the NAGSA dehydrogenase family. Type 1 subfamily.</text>
</comment>
<evidence type="ECO:0000259" key="9">
    <source>
        <dbReference type="SMART" id="SM00859"/>
    </source>
</evidence>
<dbReference type="GO" id="GO:0006526">
    <property type="term" value="P:L-arginine biosynthetic process"/>
    <property type="evidence" value="ECO:0007669"/>
    <property type="project" value="UniProtKB-UniRule"/>
</dbReference>
<dbReference type="InterPro" id="IPR050085">
    <property type="entry name" value="AGPR"/>
</dbReference>
<dbReference type="GO" id="GO:0051287">
    <property type="term" value="F:NAD binding"/>
    <property type="evidence" value="ECO:0007669"/>
    <property type="project" value="InterPro"/>
</dbReference>
<evidence type="ECO:0000256" key="5">
    <source>
        <dbReference type="ARBA" id="ARBA00023002"/>
    </source>
</evidence>
<dbReference type="AlphaFoldDB" id="A0A5B8U6R7"/>
<gene>
    <name evidence="7" type="primary">argC</name>
    <name evidence="10" type="ORF">FSW04_15435</name>
</gene>
<dbReference type="GO" id="GO:0003942">
    <property type="term" value="F:N-acetyl-gamma-glutamyl-phosphate reductase activity"/>
    <property type="evidence" value="ECO:0007669"/>
    <property type="project" value="UniProtKB-UniRule"/>
</dbReference>
<proteinExistence type="inferred from homology"/>
<dbReference type="GO" id="GO:0005737">
    <property type="term" value="C:cytoplasm"/>
    <property type="evidence" value="ECO:0007669"/>
    <property type="project" value="UniProtKB-SubCell"/>
</dbReference>
<dbReference type="InterPro" id="IPR036291">
    <property type="entry name" value="NAD(P)-bd_dom_sf"/>
</dbReference>
<keyword evidence="7" id="KW-0963">Cytoplasm</keyword>
<evidence type="ECO:0000256" key="8">
    <source>
        <dbReference type="PROSITE-ProRule" id="PRU10010"/>
    </source>
</evidence>
<keyword evidence="3 7" id="KW-0028">Amino-acid biosynthesis</keyword>
<evidence type="ECO:0000313" key="11">
    <source>
        <dbReference type="Proteomes" id="UP000321805"/>
    </source>
</evidence>